<keyword evidence="4" id="KW-1003">Cell membrane</keyword>
<comment type="caution">
    <text evidence="10">The sequence shown here is derived from an EMBL/GenBank/DDBJ whole genome shotgun (WGS) entry which is preliminary data.</text>
</comment>
<feature type="domain" description="ABC transporter" evidence="9">
    <location>
        <begin position="8"/>
        <end position="242"/>
    </location>
</feature>
<dbReference type="InterPro" id="IPR027417">
    <property type="entry name" value="P-loop_NTPase"/>
</dbReference>
<dbReference type="AlphaFoldDB" id="A0A483CR51"/>
<evidence type="ECO:0000259" key="9">
    <source>
        <dbReference type="PROSITE" id="PS50893"/>
    </source>
</evidence>
<dbReference type="InterPro" id="IPR003593">
    <property type="entry name" value="AAA+_ATPase"/>
</dbReference>
<dbReference type="GO" id="GO:0005886">
    <property type="term" value="C:plasma membrane"/>
    <property type="evidence" value="ECO:0007669"/>
    <property type="project" value="UniProtKB-SubCell"/>
</dbReference>
<dbReference type="RefSeq" id="WP_130647663.1">
    <property type="nucleotide sequence ID" value="NZ_PGCL01000007.1"/>
</dbReference>
<keyword evidence="11" id="KW-1185">Reference proteome</keyword>
<evidence type="ECO:0000313" key="10">
    <source>
        <dbReference type="EMBL" id="TAJ43420.1"/>
    </source>
</evidence>
<dbReference type="PANTHER" id="PTHR43166:SF9">
    <property type="entry name" value="GLUTAMATE_ASPARTATE IMPORT ATP-BINDING PROTEIN GLTL"/>
    <property type="match status" value="1"/>
</dbReference>
<accession>A0A483CR51</accession>
<proteinExistence type="inferred from homology"/>
<dbReference type="GO" id="GO:0016887">
    <property type="term" value="F:ATP hydrolysis activity"/>
    <property type="evidence" value="ECO:0007669"/>
    <property type="project" value="InterPro"/>
</dbReference>
<protein>
    <submittedName>
        <fullName evidence="10">Glutamine ABC transporter ATP-binding protein</fullName>
    </submittedName>
</protein>
<dbReference type="SMART" id="SM00382">
    <property type="entry name" value="AAA"/>
    <property type="match status" value="1"/>
</dbReference>
<keyword evidence="7" id="KW-0029">Amino-acid transport</keyword>
<keyword evidence="6 10" id="KW-0067">ATP-binding</keyword>
<dbReference type="Pfam" id="PF00005">
    <property type="entry name" value="ABC_tran"/>
    <property type="match status" value="1"/>
</dbReference>
<keyword evidence="5" id="KW-0547">Nucleotide-binding</keyword>
<keyword evidence="8" id="KW-0472">Membrane</keyword>
<evidence type="ECO:0000256" key="7">
    <source>
        <dbReference type="ARBA" id="ARBA00022970"/>
    </source>
</evidence>
<organism evidence="10 11">
    <name type="scientific">Methanofollis fontis</name>
    <dbReference type="NCBI Taxonomy" id="2052832"/>
    <lineage>
        <taxon>Archaea</taxon>
        <taxon>Methanobacteriati</taxon>
        <taxon>Methanobacteriota</taxon>
        <taxon>Stenosarchaea group</taxon>
        <taxon>Methanomicrobia</taxon>
        <taxon>Methanomicrobiales</taxon>
        <taxon>Methanomicrobiaceae</taxon>
        <taxon>Methanofollis</taxon>
    </lineage>
</organism>
<evidence type="ECO:0000256" key="3">
    <source>
        <dbReference type="ARBA" id="ARBA00022448"/>
    </source>
</evidence>
<evidence type="ECO:0000256" key="1">
    <source>
        <dbReference type="ARBA" id="ARBA00004202"/>
    </source>
</evidence>
<comment type="similarity">
    <text evidence="2">Belongs to the ABC transporter superfamily.</text>
</comment>
<dbReference type="GO" id="GO:0005524">
    <property type="term" value="F:ATP binding"/>
    <property type="evidence" value="ECO:0007669"/>
    <property type="project" value="UniProtKB-KW"/>
</dbReference>
<dbReference type="Proteomes" id="UP000292580">
    <property type="component" value="Unassembled WGS sequence"/>
</dbReference>
<evidence type="ECO:0000256" key="6">
    <source>
        <dbReference type="ARBA" id="ARBA00022840"/>
    </source>
</evidence>
<comment type="subcellular location">
    <subcellularLocation>
        <location evidence="1">Cell membrane</location>
        <topology evidence="1">Peripheral membrane protein</topology>
    </subcellularLocation>
</comment>
<evidence type="ECO:0000256" key="2">
    <source>
        <dbReference type="ARBA" id="ARBA00005417"/>
    </source>
</evidence>
<dbReference type="GO" id="GO:0015424">
    <property type="term" value="F:ABC-type amino acid transporter activity"/>
    <property type="evidence" value="ECO:0007669"/>
    <property type="project" value="InterPro"/>
</dbReference>
<dbReference type="PROSITE" id="PS50893">
    <property type="entry name" value="ABC_TRANSPORTER_2"/>
    <property type="match status" value="1"/>
</dbReference>
<keyword evidence="3" id="KW-0813">Transport</keyword>
<gene>
    <name evidence="10" type="primary">glnQ</name>
    <name evidence="10" type="ORF">CUJ86_11220</name>
</gene>
<dbReference type="OrthoDB" id="10909at2157"/>
<dbReference type="InterPro" id="IPR030679">
    <property type="entry name" value="ABC_ATPase_HisP-typ"/>
</dbReference>
<dbReference type="Gene3D" id="3.40.50.300">
    <property type="entry name" value="P-loop containing nucleotide triphosphate hydrolases"/>
    <property type="match status" value="1"/>
</dbReference>
<dbReference type="CDD" id="cd03262">
    <property type="entry name" value="ABC_HisP_GlnQ"/>
    <property type="match status" value="1"/>
</dbReference>
<sequence length="253" mass="28360">MENGDYILRVEDIHKRYGDREVLRGVSFNVRKGETKVFIGPSGTGKSTLLRCINQLTPPDQGRVFLHDEEVTNSGSRINAYRQRMGMVFQNFYLFDHLTALRNVEIALLKVKRMEAKAAREKALFELRRVGMEDWADNYPAELSGGQAQRVSIARALAMDPDVILFDEPTSALDPELTREVIEVMKNLSRDGMTMLVVTHEMGFALSAASEILFMEHGRIVEQGSPAEVRSGSGFERTRAFVGKLGDSGMSNE</sequence>
<evidence type="ECO:0000256" key="5">
    <source>
        <dbReference type="ARBA" id="ARBA00022741"/>
    </source>
</evidence>
<evidence type="ECO:0000256" key="8">
    <source>
        <dbReference type="ARBA" id="ARBA00023136"/>
    </source>
</evidence>
<dbReference type="InterPro" id="IPR017871">
    <property type="entry name" value="ABC_transporter-like_CS"/>
</dbReference>
<dbReference type="InterPro" id="IPR003439">
    <property type="entry name" value="ABC_transporter-like_ATP-bd"/>
</dbReference>
<name>A0A483CR51_9EURY</name>
<dbReference type="PIRSF" id="PIRSF039085">
    <property type="entry name" value="ABC_ATPase_HisP"/>
    <property type="match status" value="1"/>
</dbReference>
<dbReference type="SUPFAM" id="SSF52540">
    <property type="entry name" value="P-loop containing nucleoside triphosphate hydrolases"/>
    <property type="match status" value="1"/>
</dbReference>
<evidence type="ECO:0000313" key="11">
    <source>
        <dbReference type="Proteomes" id="UP000292580"/>
    </source>
</evidence>
<dbReference type="InterPro" id="IPR050086">
    <property type="entry name" value="MetN_ABC_transporter-like"/>
</dbReference>
<dbReference type="PANTHER" id="PTHR43166">
    <property type="entry name" value="AMINO ACID IMPORT ATP-BINDING PROTEIN"/>
    <property type="match status" value="1"/>
</dbReference>
<dbReference type="EMBL" id="PGCL01000007">
    <property type="protein sequence ID" value="TAJ43420.1"/>
    <property type="molecule type" value="Genomic_DNA"/>
</dbReference>
<dbReference type="PROSITE" id="PS00211">
    <property type="entry name" value="ABC_TRANSPORTER_1"/>
    <property type="match status" value="1"/>
</dbReference>
<evidence type="ECO:0000256" key="4">
    <source>
        <dbReference type="ARBA" id="ARBA00022475"/>
    </source>
</evidence>
<reference evidence="10 11" key="1">
    <citation type="submission" date="2017-11" db="EMBL/GenBank/DDBJ databases">
        <title>Isolation and Characterization of Methanofollis Species from Methane Seep Offshore SW Taiwan.</title>
        <authorList>
            <person name="Teng N.-H."/>
            <person name="Lai M.-C."/>
            <person name="Chen S.-C."/>
        </authorList>
    </citation>
    <scope>NUCLEOTIDE SEQUENCE [LARGE SCALE GENOMIC DNA]</scope>
    <source>
        <strain evidence="10 11">FWC-SCC2</strain>
    </source>
</reference>